<dbReference type="PANTHER" id="PTHR10161:SF14">
    <property type="entry name" value="TARTRATE-RESISTANT ACID PHOSPHATASE TYPE 5"/>
    <property type="match status" value="1"/>
</dbReference>
<keyword evidence="2" id="KW-0378">Hydrolase</keyword>
<dbReference type="InterPro" id="IPR051558">
    <property type="entry name" value="Metallophosphoesterase_PAP"/>
</dbReference>
<dbReference type="SUPFAM" id="SSF56300">
    <property type="entry name" value="Metallo-dependent phosphatases"/>
    <property type="match status" value="1"/>
</dbReference>
<sequence length="415" mass="47505">MWWWSLTFIVVHLLEQGSSHVVPVTPETAKLRRKPKFATEFNGEEWPANSEHNQKKQVNFYVIGAWGGEVKAGRVEPFRWAKRGKSNLIDEKAQHLVANRMRDLAERTSGPAFVVNAGGSFYPQGIQQFCDAMFPSLRLSSNSQINKVFQNMYIGTNLAEKQWLGVLGESEYGFKRFDSGWVQALYYTWSRNSRWVMPAQYWSRRYNFDDFAADFFFIDNNVVKALAPEVHEGLCSSQHSTRSCAYNNPEGPKNPHHCVGWFQDTWKAQQEWLEEKLRESDVAWQVVVMYHPPTHPWWQAVADRWGIDLIICAGRHVQKVVYRGKLGATAVIMSGGGGGIWSEDLPSEDGQDDAYGFMDVSISRNQLMIEAHSHGGIHGDQIIRSRTAVVPRYRNINYVALHNHTEPHTIDLDFV</sequence>
<reference evidence="4" key="1">
    <citation type="submission" date="2021-01" db="EMBL/GenBank/DDBJ databases">
        <authorList>
            <person name="Corre E."/>
            <person name="Pelletier E."/>
            <person name="Niang G."/>
            <person name="Scheremetjew M."/>
            <person name="Finn R."/>
            <person name="Kale V."/>
            <person name="Holt S."/>
            <person name="Cochrane G."/>
            <person name="Meng A."/>
            <person name="Brown T."/>
            <person name="Cohen L."/>
        </authorList>
    </citation>
    <scope>NUCLEOTIDE SEQUENCE</scope>
</reference>
<proteinExistence type="predicted"/>
<dbReference type="InterPro" id="IPR029052">
    <property type="entry name" value="Metallo-depent_PP-like"/>
</dbReference>
<organism evidence="4">
    <name type="scientific">Noctiluca scintillans</name>
    <name type="common">Sea sparkle</name>
    <name type="synonym">Red tide dinoflagellate</name>
    <dbReference type="NCBI Taxonomy" id="2966"/>
    <lineage>
        <taxon>Eukaryota</taxon>
        <taxon>Sar</taxon>
        <taxon>Alveolata</taxon>
        <taxon>Dinophyceae</taxon>
        <taxon>Noctilucales</taxon>
        <taxon>Noctilucaceae</taxon>
        <taxon>Noctiluca</taxon>
    </lineage>
</organism>
<evidence type="ECO:0008006" key="5">
    <source>
        <dbReference type="Google" id="ProtNLM"/>
    </source>
</evidence>
<gene>
    <name evidence="4" type="ORF">NSCI0253_LOCUS24177</name>
</gene>
<evidence type="ECO:0000256" key="3">
    <source>
        <dbReference type="SAM" id="SignalP"/>
    </source>
</evidence>
<evidence type="ECO:0000313" key="4">
    <source>
        <dbReference type="EMBL" id="CAD8849827.1"/>
    </source>
</evidence>
<protein>
    <recommendedName>
        <fullName evidence="5">Calcineurin-like phosphoesterase domain-containing protein</fullName>
    </recommendedName>
</protein>
<feature type="chain" id="PRO_5031342621" description="Calcineurin-like phosphoesterase domain-containing protein" evidence="3">
    <location>
        <begin position="20"/>
        <end position="415"/>
    </location>
</feature>
<feature type="signal peptide" evidence="3">
    <location>
        <begin position="1"/>
        <end position="19"/>
    </location>
</feature>
<keyword evidence="1 3" id="KW-0732">Signal</keyword>
<dbReference type="Gene3D" id="3.60.21.10">
    <property type="match status" value="1"/>
</dbReference>
<dbReference type="GO" id="GO:0016787">
    <property type="term" value="F:hydrolase activity"/>
    <property type="evidence" value="ECO:0007669"/>
    <property type="project" value="UniProtKB-KW"/>
</dbReference>
<evidence type="ECO:0000256" key="1">
    <source>
        <dbReference type="ARBA" id="ARBA00022729"/>
    </source>
</evidence>
<dbReference type="PANTHER" id="PTHR10161">
    <property type="entry name" value="TARTRATE-RESISTANT ACID PHOSPHATASE TYPE 5"/>
    <property type="match status" value="1"/>
</dbReference>
<dbReference type="EMBL" id="HBFQ01034288">
    <property type="protein sequence ID" value="CAD8849827.1"/>
    <property type="molecule type" value="Transcribed_RNA"/>
</dbReference>
<name>A0A7S1F8G6_NOCSC</name>
<evidence type="ECO:0000256" key="2">
    <source>
        <dbReference type="ARBA" id="ARBA00022801"/>
    </source>
</evidence>
<dbReference type="AlphaFoldDB" id="A0A7S1F8G6"/>
<accession>A0A7S1F8G6</accession>